<name>A0ABU5ZG91_9BACL</name>
<organism evidence="8 9">
    <name type="scientific">Ferviditalea candida</name>
    <dbReference type="NCBI Taxonomy" id="3108399"/>
    <lineage>
        <taxon>Bacteria</taxon>
        <taxon>Bacillati</taxon>
        <taxon>Bacillota</taxon>
        <taxon>Bacilli</taxon>
        <taxon>Bacillales</taxon>
        <taxon>Paenibacillaceae</taxon>
        <taxon>Ferviditalea</taxon>
    </lineage>
</organism>
<feature type="transmembrane region" description="Helical" evidence="7">
    <location>
        <begin position="52"/>
        <end position="73"/>
    </location>
</feature>
<evidence type="ECO:0000256" key="4">
    <source>
        <dbReference type="ARBA" id="ARBA00022692"/>
    </source>
</evidence>
<gene>
    <name evidence="8" type="ORF">VF724_07535</name>
</gene>
<evidence type="ECO:0000256" key="2">
    <source>
        <dbReference type="ARBA" id="ARBA00005262"/>
    </source>
</evidence>
<dbReference type="InterPro" id="IPR052518">
    <property type="entry name" value="CHR_Transporter"/>
</dbReference>
<feature type="transmembrane region" description="Helical" evidence="7">
    <location>
        <begin position="146"/>
        <end position="179"/>
    </location>
</feature>
<keyword evidence="9" id="KW-1185">Reference proteome</keyword>
<feature type="transmembrane region" description="Helical" evidence="7">
    <location>
        <begin position="80"/>
        <end position="108"/>
    </location>
</feature>
<sequence length="230" mass="24872">MRIRTEWKLLWDIFISFLKISPVTFGGGYAMLPVIEQEVVEKRKWLHAEEMSNVISIAGSAPGGIGVNAAVFIGYRLASILGAIVATIGIMLPTFLIVLALILFFHQVSGNPKIIAAFEGIRMSIVALIAYAGVRIGKTSLIDKTTAVIGGVTVVILLLSFVQPVLMIPLGVVAGVIIMKLKEKIGVPVLLEQSEVAKYKETVGSQQPIKVKSAEKMVHQQKDVYFGDGI</sequence>
<evidence type="ECO:0000313" key="9">
    <source>
        <dbReference type="Proteomes" id="UP001310386"/>
    </source>
</evidence>
<reference evidence="8" key="1">
    <citation type="submission" date="2023-12" db="EMBL/GenBank/DDBJ databases">
        <title>Fervidustalea candida gen. nov., sp. nov., a novel member of the family Paenibacillaceae isolated from a geothermal area.</title>
        <authorList>
            <person name="Li W.-J."/>
            <person name="Jiao J.-Y."/>
            <person name="Chen Y."/>
        </authorList>
    </citation>
    <scope>NUCLEOTIDE SEQUENCE</scope>
    <source>
        <strain evidence="8">SYSU GA230002</strain>
    </source>
</reference>
<comment type="caution">
    <text evidence="8">The sequence shown here is derived from an EMBL/GenBank/DDBJ whole genome shotgun (WGS) entry which is preliminary data.</text>
</comment>
<dbReference type="RefSeq" id="WP_371753632.1">
    <property type="nucleotide sequence ID" value="NZ_JAYJLD010000008.1"/>
</dbReference>
<proteinExistence type="inferred from homology"/>
<dbReference type="Pfam" id="PF02417">
    <property type="entry name" value="Chromate_transp"/>
    <property type="match status" value="1"/>
</dbReference>
<evidence type="ECO:0000256" key="1">
    <source>
        <dbReference type="ARBA" id="ARBA00004651"/>
    </source>
</evidence>
<keyword evidence="3" id="KW-1003">Cell membrane</keyword>
<dbReference type="EMBL" id="JAYJLD010000008">
    <property type="protein sequence ID" value="MEB3101514.1"/>
    <property type="molecule type" value="Genomic_DNA"/>
</dbReference>
<feature type="transmembrane region" description="Helical" evidence="7">
    <location>
        <begin position="9"/>
        <end position="32"/>
    </location>
</feature>
<dbReference type="InterPro" id="IPR003370">
    <property type="entry name" value="Chromate_transpt"/>
</dbReference>
<dbReference type="Proteomes" id="UP001310386">
    <property type="component" value="Unassembled WGS sequence"/>
</dbReference>
<protein>
    <submittedName>
        <fullName evidence="8">Chromate transporter</fullName>
    </submittedName>
</protein>
<evidence type="ECO:0000256" key="5">
    <source>
        <dbReference type="ARBA" id="ARBA00022989"/>
    </source>
</evidence>
<keyword evidence="6 7" id="KW-0472">Membrane</keyword>
<comment type="similarity">
    <text evidence="2">Belongs to the chromate ion transporter (CHR) (TC 2.A.51) family.</text>
</comment>
<keyword evidence="4 7" id="KW-0812">Transmembrane</keyword>
<accession>A0ABU5ZG91</accession>
<feature type="transmembrane region" description="Helical" evidence="7">
    <location>
        <begin position="114"/>
        <end position="134"/>
    </location>
</feature>
<dbReference type="PANTHER" id="PTHR43663">
    <property type="entry name" value="CHROMATE TRANSPORT PROTEIN-RELATED"/>
    <property type="match status" value="1"/>
</dbReference>
<comment type="subcellular location">
    <subcellularLocation>
        <location evidence="1">Cell membrane</location>
        <topology evidence="1">Multi-pass membrane protein</topology>
    </subcellularLocation>
</comment>
<dbReference type="PANTHER" id="PTHR43663:SF2">
    <property type="entry name" value="CHROMATE TRANSPORT PROTEIN-RELATED"/>
    <property type="match status" value="1"/>
</dbReference>
<evidence type="ECO:0000256" key="3">
    <source>
        <dbReference type="ARBA" id="ARBA00022475"/>
    </source>
</evidence>
<evidence type="ECO:0000313" key="8">
    <source>
        <dbReference type="EMBL" id="MEB3101514.1"/>
    </source>
</evidence>
<evidence type="ECO:0000256" key="7">
    <source>
        <dbReference type="SAM" id="Phobius"/>
    </source>
</evidence>
<evidence type="ECO:0000256" key="6">
    <source>
        <dbReference type="ARBA" id="ARBA00023136"/>
    </source>
</evidence>
<keyword evidence="5 7" id="KW-1133">Transmembrane helix</keyword>